<evidence type="ECO:0000313" key="17">
    <source>
        <dbReference type="Proteomes" id="UP000003704"/>
    </source>
</evidence>
<keyword evidence="7 13" id="KW-0520">NAD</keyword>
<dbReference type="Proteomes" id="UP000003704">
    <property type="component" value="Unassembled WGS sequence"/>
</dbReference>
<comment type="caution">
    <text evidence="13">Was originally thought to be a dihydrodipicolinate reductase (DHDPR), catalyzing the conversion of dihydrodipicolinate to tetrahydrodipicolinate. However, it was shown in E.coli that the substrate of the enzymatic reaction is not dihydrodipicolinate (DHDP) but in fact (2S,4S)-4-hydroxy-2,3,4,5-tetrahydrodipicolinic acid (HTPA), the product released by the DapA-catalyzed reaction.</text>
</comment>
<gene>
    <name evidence="13" type="primary">dapB</name>
    <name evidence="16" type="ORF">WQQ_04060</name>
</gene>
<evidence type="ECO:0000256" key="7">
    <source>
        <dbReference type="ARBA" id="ARBA00023027"/>
    </source>
</evidence>
<dbReference type="GO" id="GO:0051287">
    <property type="term" value="F:NAD binding"/>
    <property type="evidence" value="ECO:0007669"/>
    <property type="project" value="UniProtKB-UniRule"/>
</dbReference>
<evidence type="ECO:0000256" key="9">
    <source>
        <dbReference type="ARBA" id="ARBA00037922"/>
    </source>
</evidence>
<sequence length="260" mass="27342">MTQTRIAILGAAGRMGRALLEAVPHHGNLRLGAAFDRADAPGIGQPIADGVKLSSDPRAAADDYDVLIDFTRPEGTLAALETCLASGKGMVIGTTGFSAEQRALIEAASRRIPICLSGNFSIGVNLCLALVEHAARVLGETVDIEIVEAHHRHKVDAPSGTALMLGEAAARGVGRSLREHAVYAREGHTGARTRTDIGFATIRGGDVVGDHTVMFLGDGERVEIAHKASNRANFSNGALRAAHWLQDKAPGLYSMKDVLA</sequence>
<comment type="caution">
    <text evidence="16">The sequence shown here is derived from an EMBL/GenBank/DDBJ whole genome shotgun (WGS) entry which is preliminary data.</text>
</comment>
<dbReference type="Pfam" id="PF01113">
    <property type="entry name" value="DapB_N"/>
    <property type="match status" value="1"/>
</dbReference>
<feature type="active site" description="Proton donor/acceptor" evidence="13">
    <location>
        <position position="150"/>
    </location>
</feature>
<feature type="binding site" evidence="13">
    <location>
        <position position="36"/>
    </location>
    <ligand>
        <name>NAD(+)</name>
        <dbReference type="ChEBI" id="CHEBI:57540"/>
    </ligand>
</feature>
<dbReference type="PANTHER" id="PTHR20836">
    <property type="entry name" value="DIHYDRODIPICOLINATE REDUCTASE"/>
    <property type="match status" value="1"/>
</dbReference>
<dbReference type="OrthoDB" id="9790352at2"/>
<feature type="binding site" evidence="13">
    <location>
        <begin position="93"/>
        <end position="95"/>
    </location>
    <ligand>
        <name>NAD(+)</name>
        <dbReference type="ChEBI" id="CHEBI:57540"/>
    </ligand>
</feature>
<dbReference type="InterPro" id="IPR023940">
    <property type="entry name" value="DHDPR_bac"/>
</dbReference>
<evidence type="ECO:0000256" key="11">
    <source>
        <dbReference type="ARBA" id="ARBA00049080"/>
    </source>
</evidence>
<dbReference type="InterPro" id="IPR000846">
    <property type="entry name" value="DapB_N"/>
</dbReference>
<evidence type="ECO:0000313" key="16">
    <source>
        <dbReference type="EMBL" id="EIT70269.1"/>
    </source>
</evidence>
<dbReference type="GO" id="GO:0019877">
    <property type="term" value="P:diaminopimelate biosynthetic process"/>
    <property type="evidence" value="ECO:0007669"/>
    <property type="project" value="UniProtKB-UniRule"/>
</dbReference>
<dbReference type="PATRIC" id="fig|1172194.4.peg.385"/>
<evidence type="ECO:0000256" key="6">
    <source>
        <dbReference type="ARBA" id="ARBA00023002"/>
    </source>
</evidence>
<dbReference type="GO" id="GO:0009089">
    <property type="term" value="P:lysine biosynthetic process via diaminopimelate"/>
    <property type="evidence" value="ECO:0007669"/>
    <property type="project" value="UniProtKB-UniRule"/>
</dbReference>
<keyword evidence="6 13" id="KW-0560">Oxidoreductase</keyword>
<dbReference type="InterPro" id="IPR022664">
    <property type="entry name" value="DapB_N_CS"/>
</dbReference>
<dbReference type="CDD" id="cd02274">
    <property type="entry name" value="DHDPR_N"/>
    <property type="match status" value="1"/>
</dbReference>
<evidence type="ECO:0000256" key="4">
    <source>
        <dbReference type="ARBA" id="ARBA00022857"/>
    </source>
</evidence>
<dbReference type="RefSeq" id="WP_007183365.1">
    <property type="nucleotide sequence ID" value="NZ_AKGD01000001.1"/>
</dbReference>
<comment type="subunit">
    <text evidence="13">Homotetramer.</text>
</comment>
<accession>I7ZEE5</accession>
<dbReference type="GO" id="GO:0050661">
    <property type="term" value="F:NADP binding"/>
    <property type="evidence" value="ECO:0007669"/>
    <property type="project" value="UniProtKB-UniRule"/>
</dbReference>
<keyword evidence="8 13" id="KW-0457">Lysine biosynthesis</keyword>
<evidence type="ECO:0000256" key="1">
    <source>
        <dbReference type="ARBA" id="ARBA00006642"/>
    </source>
</evidence>
<feature type="domain" description="Dihydrodipicolinate reductase N-terminal" evidence="14">
    <location>
        <begin position="5"/>
        <end position="120"/>
    </location>
</feature>
<comment type="function">
    <text evidence="13">Catalyzes the conversion of 4-hydroxy-tetrahydrodipicolinate (HTPA) to tetrahydrodipicolinate.</text>
</comment>
<protein>
    <recommendedName>
        <fullName evidence="10 13">4-hydroxy-tetrahydrodipicolinate reductase</fullName>
        <shortName evidence="13">HTPA reductase</shortName>
        <ecNumber evidence="10 13">1.17.1.8</ecNumber>
    </recommendedName>
</protein>
<dbReference type="PIRSF" id="PIRSF000161">
    <property type="entry name" value="DHPR"/>
    <property type="match status" value="1"/>
</dbReference>
<evidence type="ECO:0000259" key="15">
    <source>
        <dbReference type="Pfam" id="PF05173"/>
    </source>
</evidence>
<evidence type="ECO:0000256" key="5">
    <source>
        <dbReference type="ARBA" id="ARBA00022915"/>
    </source>
</evidence>
<dbReference type="HAMAP" id="MF_00102">
    <property type="entry name" value="DapB"/>
    <property type="match status" value="1"/>
</dbReference>
<dbReference type="AlphaFoldDB" id="I7ZEE5"/>
<feature type="binding site" evidence="13">
    <location>
        <position position="151"/>
    </location>
    <ligand>
        <name>(S)-2,3,4,5-tetrahydrodipicolinate</name>
        <dbReference type="ChEBI" id="CHEBI:16845"/>
    </ligand>
</feature>
<feature type="active site" description="Proton donor" evidence="13">
    <location>
        <position position="154"/>
    </location>
</feature>
<evidence type="ECO:0000256" key="10">
    <source>
        <dbReference type="ARBA" id="ARBA00038983"/>
    </source>
</evidence>
<dbReference type="Gene3D" id="3.30.360.10">
    <property type="entry name" value="Dihydrodipicolinate Reductase, domain 2"/>
    <property type="match status" value="1"/>
</dbReference>
<dbReference type="STRING" id="1172194.WQQ_04060"/>
<evidence type="ECO:0000256" key="3">
    <source>
        <dbReference type="ARBA" id="ARBA00022605"/>
    </source>
</evidence>
<dbReference type="EC" id="1.17.1.8" evidence="10 13"/>
<comment type="subcellular location">
    <subcellularLocation>
        <location evidence="13">Cytoplasm</location>
    </subcellularLocation>
</comment>
<dbReference type="InterPro" id="IPR022663">
    <property type="entry name" value="DapB_C"/>
</dbReference>
<comment type="similarity">
    <text evidence="1 13">Belongs to the DapB family.</text>
</comment>
<dbReference type="GO" id="GO:0008839">
    <property type="term" value="F:4-hydroxy-tetrahydrodipicolinate reductase"/>
    <property type="evidence" value="ECO:0007669"/>
    <property type="project" value="UniProtKB-UniRule"/>
</dbReference>
<feature type="binding site" evidence="13">
    <location>
        <begin position="117"/>
        <end position="120"/>
    </location>
    <ligand>
        <name>NAD(+)</name>
        <dbReference type="ChEBI" id="CHEBI:57540"/>
    </ligand>
</feature>
<keyword evidence="2 13" id="KW-0963">Cytoplasm</keyword>
<dbReference type="InterPro" id="IPR036291">
    <property type="entry name" value="NAD(P)-bd_dom_sf"/>
</dbReference>
<dbReference type="SUPFAM" id="SSF51735">
    <property type="entry name" value="NAD(P)-binding Rossmann-fold domains"/>
    <property type="match status" value="1"/>
</dbReference>
<evidence type="ECO:0000259" key="14">
    <source>
        <dbReference type="Pfam" id="PF01113"/>
    </source>
</evidence>
<keyword evidence="17" id="KW-1185">Reference proteome</keyword>
<dbReference type="FunFam" id="3.30.360.10:FF:000004">
    <property type="entry name" value="4-hydroxy-tetrahydrodipicolinate reductase"/>
    <property type="match status" value="1"/>
</dbReference>
<keyword evidence="5 13" id="KW-0220">Diaminopimelate biosynthesis</keyword>
<feature type="binding site" evidence="13">
    <location>
        <begin position="10"/>
        <end position="15"/>
    </location>
    <ligand>
        <name>NAD(+)</name>
        <dbReference type="ChEBI" id="CHEBI:57540"/>
    </ligand>
</feature>
<dbReference type="Gene3D" id="3.40.50.720">
    <property type="entry name" value="NAD(P)-binding Rossmann-like Domain"/>
    <property type="match status" value="1"/>
</dbReference>
<dbReference type="EMBL" id="AKGD01000001">
    <property type="protein sequence ID" value="EIT70269.1"/>
    <property type="molecule type" value="Genomic_DNA"/>
</dbReference>
<keyword evidence="4 13" id="KW-0521">NADP</keyword>
<dbReference type="PANTHER" id="PTHR20836:SF0">
    <property type="entry name" value="4-HYDROXY-TETRAHYDRODIPICOLINATE REDUCTASE 1, CHLOROPLASTIC-RELATED"/>
    <property type="match status" value="1"/>
</dbReference>
<name>I7ZEE5_9GAMM</name>
<dbReference type="UniPathway" id="UPA00034">
    <property type="reaction ID" value="UER00018"/>
</dbReference>
<evidence type="ECO:0000256" key="8">
    <source>
        <dbReference type="ARBA" id="ARBA00023154"/>
    </source>
</evidence>
<comment type="pathway">
    <text evidence="9 13">Amino-acid biosynthesis; L-lysine biosynthesis via DAP pathway; (S)-tetrahydrodipicolinate from L-aspartate: step 4/4.</text>
</comment>
<dbReference type="NCBIfam" id="TIGR00036">
    <property type="entry name" value="dapB"/>
    <property type="match status" value="1"/>
</dbReference>
<keyword evidence="3 13" id="KW-0028">Amino-acid biosynthesis</keyword>
<reference evidence="16 17" key="1">
    <citation type="journal article" date="2012" name="J. Bacteriol.">
        <title>Genome Sequence of n-Alkane-Degrading Hydrocarboniphaga effusa Strain AP103T (ATCC BAA-332T).</title>
        <authorList>
            <person name="Chang H.K."/>
            <person name="Zylstra G.J."/>
            <person name="Chae J.C."/>
        </authorList>
    </citation>
    <scope>NUCLEOTIDE SEQUENCE [LARGE SCALE GENOMIC DNA]</scope>
    <source>
        <strain evidence="16 17">AP103</strain>
    </source>
</reference>
<evidence type="ECO:0000256" key="2">
    <source>
        <dbReference type="ARBA" id="ARBA00022490"/>
    </source>
</evidence>
<dbReference type="GO" id="GO:0016726">
    <property type="term" value="F:oxidoreductase activity, acting on CH or CH2 groups, NAD or NADP as acceptor"/>
    <property type="evidence" value="ECO:0007669"/>
    <property type="project" value="UniProtKB-UniRule"/>
</dbReference>
<comment type="catalytic activity">
    <reaction evidence="11 13">
        <text>(S)-2,3,4,5-tetrahydrodipicolinate + NADP(+) + H2O = (2S,4S)-4-hydroxy-2,3,4,5-tetrahydrodipicolinate + NADPH + H(+)</text>
        <dbReference type="Rhea" id="RHEA:35331"/>
        <dbReference type="ChEBI" id="CHEBI:15377"/>
        <dbReference type="ChEBI" id="CHEBI:15378"/>
        <dbReference type="ChEBI" id="CHEBI:16845"/>
        <dbReference type="ChEBI" id="CHEBI:57783"/>
        <dbReference type="ChEBI" id="CHEBI:58349"/>
        <dbReference type="ChEBI" id="CHEBI:67139"/>
        <dbReference type="EC" id="1.17.1.8"/>
    </reaction>
</comment>
<feature type="binding site" evidence="13">
    <location>
        <position position="37"/>
    </location>
    <ligand>
        <name>NADP(+)</name>
        <dbReference type="ChEBI" id="CHEBI:58349"/>
    </ligand>
</feature>
<evidence type="ECO:0000256" key="13">
    <source>
        <dbReference type="HAMAP-Rule" id="MF_00102"/>
    </source>
</evidence>
<dbReference type="PROSITE" id="PS01298">
    <property type="entry name" value="DAPB"/>
    <property type="match status" value="1"/>
</dbReference>
<proteinExistence type="inferred from homology"/>
<organism evidence="16 17">
    <name type="scientific">Hydrocarboniphaga effusa AP103</name>
    <dbReference type="NCBI Taxonomy" id="1172194"/>
    <lineage>
        <taxon>Bacteria</taxon>
        <taxon>Pseudomonadati</taxon>
        <taxon>Pseudomonadota</taxon>
        <taxon>Gammaproteobacteria</taxon>
        <taxon>Nevskiales</taxon>
        <taxon>Nevskiaceae</taxon>
        <taxon>Hydrocarboniphaga</taxon>
    </lineage>
</organism>
<comment type="catalytic activity">
    <reaction evidence="12 13">
        <text>(S)-2,3,4,5-tetrahydrodipicolinate + NAD(+) + H2O = (2S,4S)-4-hydroxy-2,3,4,5-tetrahydrodipicolinate + NADH + H(+)</text>
        <dbReference type="Rhea" id="RHEA:35323"/>
        <dbReference type="ChEBI" id="CHEBI:15377"/>
        <dbReference type="ChEBI" id="CHEBI:15378"/>
        <dbReference type="ChEBI" id="CHEBI:16845"/>
        <dbReference type="ChEBI" id="CHEBI:57540"/>
        <dbReference type="ChEBI" id="CHEBI:57945"/>
        <dbReference type="ChEBI" id="CHEBI:67139"/>
        <dbReference type="EC" id="1.17.1.8"/>
    </reaction>
</comment>
<dbReference type="Pfam" id="PF05173">
    <property type="entry name" value="DapB_C"/>
    <property type="match status" value="1"/>
</dbReference>
<dbReference type="SUPFAM" id="SSF55347">
    <property type="entry name" value="Glyceraldehyde-3-phosphate dehydrogenase-like, C-terminal domain"/>
    <property type="match status" value="1"/>
</dbReference>
<feature type="domain" description="Dihydrodipicolinate reductase C-terminal" evidence="15">
    <location>
        <begin position="123"/>
        <end position="259"/>
    </location>
</feature>
<dbReference type="GO" id="GO:0005829">
    <property type="term" value="C:cytosol"/>
    <property type="evidence" value="ECO:0007669"/>
    <property type="project" value="TreeGrafter"/>
</dbReference>
<evidence type="ECO:0000256" key="12">
    <source>
        <dbReference type="ARBA" id="ARBA00049396"/>
    </source>
</evidence>
<feature type="binding site" evidence="13">
    <location>
        <begin position="160"/>
        <end position="161"/>
    </location>
    <ligand>
        <name>(S)-2,3,4,5-tetrahydrodipicolinate</name>
        <dbReference type="ChEBI" id="CHEBI:16845"/>
    </ligand>
</feature>